<dbReference type="PROSITE" id="PS51294">
    <property type="entry name" value="HTH_MYB"/>
    <property type="match status" value="1"/>
</dbReference>
<feature type="region of interest" description="Disordered" evidence="5">
    <location>
        <begin position="1"/>
        <end position="27"/>
    </location>
</feature>
<keyword evidence="4" id="KW-0539">Nucleus</keyword>
<dbReference type="GO" id="GO:0003700">
    <property type="term" value="F:DNA-binding transcription factor activity"/>
    <property type="evidence" value="ECO:0007669"/>
    <property type="project" value="InterPro"/>
</dbReference>
<dbReference type="EMBL" id="ASHM01034242">
    <property type="protein sequence ID" value="PNX78507.1"/>
    <property type="molecule type" value="Genomic_DNA"/>
</dbReference>
<feature type="non-terminal residue" evidence="7">
    <location>
        <position position="1"/>
    </location>
</feature>
<comment type="caution">
    <text evidence="7">The sequence shown here is derived from an EMBL/GenBank/DDBJ whole genome shotgun (WGS) entry which is preliminary data.</text>
</comment>
<dbReference type="AlphaFoldDB" id="A0A2K3LJ02"/>
<sequence length="181" mass="20796">SGSPTKSPQLYGIGCATSSNNDSRKSKRRIRWTEELHESFMMIVDHLGGPEKAKPKAILDMMKSNSLSLSHVKSHLQKCRSSERVHKALRERSGEGHRTDKVTELQLKIYMQIEESRQLQLEVRKSISQQLEMQRSLETLIEEHSKKLKVITWTELYHVTDASPKNGACSSYWITRSNMIT</sequence>
<evidence type="ECO:0000256" key="4">
    <source>
        <dbReference type="ARBA" id="ARBA00023242"/>
    </source>
</evidence>
<dbReference type="SUPFAM" id="SSF46689">
    <property type="entry name" value="Homeodomain-like"/>
    <property type="match status" value="1"/>
</dbReference>
<comment type="subcellular location">
    <subcellularLocation>
        <location evidence="1">Nucleus</location>
    </subcellularLocation>
</comment>
<dbReference type="PANTHER" id="PTHR31499">
    <property type="entry name" value="MYB FAMILY TRANSCRIPTION FACTOR PHL11"/>
    <property type="match status" value="1"/>
</dbReference>
<dbReference type="GO" id="GO:0003677">
    <property type="term" value="F:DNA binding"/>
    <property type="evidence" value="ECO:0007669"/>
    <property type="project" value="UniProtKB-KW"/>
</dbReference>
<gene>
    <name evidence="7" type="ORF">L195_g034485</name>
</gene>
<dbReference type="InterPro" id="IPR006447">
    <property type="entry name" value="Myb_dom_plants"/>
</dbReference>
<evidence type="ECO:0000313" key="8">
    <source>
        <dbReference type="Proteomes" id="UP000236291"/>
    </source>
</evidence>
<evidence type="ECO:0000256" key="2">
    <source>
        <dbReference type="ARBA" id="ARBA00023015"/>
    </source>
</evidence>
<dbReference type="GO" id="GO:0005634">
    <property type="term" value="C:nucleus"/>
    <property type="evidence" value="ECO:0007669"/>
    <property type="project" value="UniProtKB-SubCell"/>
</dbReference>
<dbReference type="STRING" id="57577.A0A2K3LJ02"/>
<protein>
    <submittedName>
        <fullName evidence="7">MYB-like DNA-binding domain shaqkyf class protein</fullName>
    </submittedName>
</protein>
<evidence type="ECO:0000256" key="5">
    <source>
        <dbReference type="SAM" id="MobiDB-lite"/>
    </source>
</evidence>
<reference evidence="7 8" key="2">
    <citation type="journal article" date="2017" name="Front. Plant Sci.">
        <title>Gene Classification and Mining of Molecular Markers Useful in Red Clover (Trifolium pratense) Breeding.</title>
        <authorList>
            <person name="Istvanek J."/>
            <person name="Dluhosova J."/>
            <person name="Dluhos P."/>
            <person name="Patkova L."/>
            <person name="Nedelnik J."/>
            <person name="Repkova J."/>
        </authorList>
    </citation>
    <scope>NUCLEOTIDE SEQUENCE [LARGE SCALE GENOMIC DNA]</scope>
    <source>
        <strain evidence="8">cv. Tatra</strain>
        <tissue evidence="7">Young leaves</tissue>
    </source>
</reference>
<keyword evidence="2" id="KW-0805">Transcription regulation</keyword>
<dbReference type="NCBIfam" id="TIGR01557">
    <property type="entry name" value="myb_SHAQKYF"/>
    <property type="match status" value="1"/>
</dbReference>
<organism evidence="7 8">
    <name type="scientific">Trifolium pratense</name>
    <name type="common">Red clover</name>
    <dbReference type="NCBI Taxonomy" id="57577"/>
    <lineage>
        <taxon>Eukaryota</taxon>
        <taxon>Viridiplantae</taxon>
        <taxon>Streptophyta</taxon>
        <taxon>Embryophyta</taxon>
        <taxon>Tracheophyta</taxon>
        <taxon>Spermatophyta</taxon>
        <taxon>Magnoliopsida</taxon>
        <taxon>eudicotyledons</taxon>
        <taxon>Gunneridae</taxon>
        <taxon>Pentapetalae</taxon>
        <taxon>rosids</taxon>
        <taxon>fabids</taxon>
        <taxon>Fabales</taxon>
        <taxon>Fabaceae</taxon>
        <taxon>Papilionoideae</taxon>
        <taxon>50 kb inversion clade</taxon>
        <taxon>NPAAA clade</taxon>
        <taxon>Hologalegina</taxon>
        <taxon>IRL clade</taxon>
        <taxon>Trifolieae</taxon>
        <taxon>Trifolium</taxon>
    </lineage>
</organism>
<keyword evidence="3" id="KW-0804">Transcription</keyword>
<evidence type="ECO:0000259" key="6">
    <source>
        <dbReference type="PROSITE" id="PS51294"/>
    </source>
</evidence>
<dbReference type="InterPro" id="IPR046955">
    <property type="entry name" value="PHR1-like"/>
</dbReference>
<dbReference type="InterPro" id="IPR017930">
    <property type="entry name" value="Myb_dom"/>
</dbReference>
<reference evidence="7 8" key="1">
    <citation type="journal article" date="2014" name="Am. J. Bot.">
        <title>Genome assembly and annotation for red clover (Trifolium pratense; Fabaceae).</title>
        <authorList>
            <person name="Istvanek J."/>
            <person name="Jaros M."/>
            <person name="Krenek A."/>
            <person name="Repkova J."/>
        </authorList>
    </citation>
    <scope>NUCLEOTIDE SEQUENCE [LARGE SCALE GENOMIC DNA]</scope>
    <source>
        <strain evidence="8">cv. Tatra</strain>
        <tissue evidence="7">Young leaves</tissue>
    </source>
</reference>
<proteinExistence type="predicted"/>
<evidence type="ECO:0000256" key="1">
    <source>
        <dbReference type="ARBA" id="ARBA00004123"/>
    </source>
</evidence>
<keyword evidence="7" id="KW-0238">DNA-binding</keyword>
<dbReference type="ExpressionAtlas" id="A0A2K3LJ02">
    <property type="expression patterns" value="baseline"/>
</dbReference>
<evidence type="ECO:0000313" key="7">
    <source>
        <dbReference type="EMBL" id="PNX78507.1"/>
    </source>
</evidence>
<dbReference type="InterPro" id="IPR009057">
    <property type="entry name" value="Homeodomain-like_sf"/>
</dbReference>
<feature type="domain" description="HTH myb-type" evidence="6">
    <location>
        <begin position="24"/>
        <end position="84"/>
    </location>
</feature>
<dbReference type="Gene3D" id="1.10.10.60">
    <property type="entry name" value="Homeodomain-like"/>
    <property type="match status" value="1"/>
</dbReference>
<dbReference type="Proteomes" id="UP000236291">
    <property type="component" value="Unassembled WGS sequence"/>
</dbReference>
<evidence type="ECO:0000256" key="3">
    <source>
        <dbReference type="ARBA" id="ARBA00023163"/>
    </source>
</evidence>
<dbReference type="PANTHER" id="PTHR31499:SF48">
    <property type="entry name" value="MYB-LIKE TRANSCRIPTION FACTOR FAMILY PROTEIN"/>
    <property type="match status" value="1"/>
</dbReference>
<name>A0A2K3LJ02_TRIPR</name>
<accession>A0A2K3LJ02</accession>